<dbReference type="OrthoDB" id="9967440at2"/>
<dbReference type="EMBL" id="CP025096">
    <property type="protein sequence ID" value="AUD03099.1"/>
    <property type="molecule type" value="Genomic_DNA"/>
</dbReference>
<name>A0A2K8YZS5_9BACT</name>
<dbReference type="AlphaFoldDB" id="A0A2K8YZS5"/>
<evidence type="ECO:0000313" key="1">
    <source>
        <dbReference type="EMBL" id="AUD03099.1"/>
    </source>
</evidence>
<keyword evidence="2" id="KW-1185">Reference proteome</keyword>
<sequence length="108" mass="11161">MVGKPRVVSDDGLDEVPDPGDASVLRLSFSFFTADFTAAGVGKPRVVSDEGIDEKPSKIDGAAPDGANTGFDAVVSEAGAVWASAVSANSPVNKKIEIRRIKLDANMA</sequence>
<organism evidence="1 2">
    <name type="scientific">Spirosoma pollinicola</name>
    <dbReference type="NCBI Taxonomy" id="2057025"/>
    <lineage>
        <taxon>Bacteria</taxon>
        <taxon>Pseudomonadati</taxon>
        <taxon>Bacteroidota</taxon>
        <taxon>Cytophagia</taxon>
        <taxon>Cytophagales</taxon>
        <taxon>Cytophagaceae</taxon>
        <taxon>Spirosoma</taxon>
    </lineage>
</organism>
<reference evidence="1 2" key="1">
    <citation type="submission" date="2017-11" db="EMBL/GenBank/DDBJ databases">
        <title>Taxonomic description and genome sequences of Spirosoma HA7 sp. nov., isolated from pollen microhabitat of Corylus avellana.</title>
        <authorList>
            <person name="Ambika Manirajan B."/>
            <person name="Suarez C."/>
            <person name="Ratering S."/>
            <person name="Geissler-Plaum R."/>
            <person name="Cardinale M."/>
            <person name="Sylvia S."/>
        </authorList>
    </citation>
    <scope>NUCLEOTIDE SEQUENCE [LARGE SCALE GENOMIC DNA]</scope>
    <source>
        <strain evidence="1 2">HA7</strain>
    </source>
</reference>
<proteinExistence type="predicted"/>
<accession>A0A2K8YZS5</accession>
<gene>
    <name evidence="1" type="ORF">CWM47_15400</name>
</gene>
<dbReference type="Proteomes" id="UP000232883">
    <property type="component" value="Chromosome"/>
</dbReference>
<dbReference type="RefSeq" id="WP_100989002.1">
    <property type="nucleotide sequence ID" value="NZ_CP025096.1"/>
</dbReference>
<evidence type="ECO:0000313" key="2">
    <source>
        <dbReference type="Proteomes" id="UP000232883"/>
    </source>
</evidence>
<protein>
    <submittedName>
        <fullName evidence="1">Uncharacterized protein</fullName>
    </submittedName>
</protein>
<dbReference type="KEGG" id="spir:CWM47_15400"/>